<keyword evidence="2" id="KW-0472">Membrane</keyword>
<feature type="compositionally biased region" description="Basic and acidic residues" evidence="1">
    <location>
        <begin position="651"/>
        <end position="663"/>
    </location>
</feature>
<feature type="transmembrane region" description="Helical" evidence="2">
    <location>
        <begin position="246"/>
        <end position="269"/>
    </location>
</feature>
<feature type="region of interest" description="Disordered" evidence="1">
    <location>
        <begin position="726"/>
        <end position="812"/>
    </location>
</feature>
<dbReference type="InterPro" id="IPR045122">
    <property type="entry name" value="Csc1-like"/>
</dbReference>
<evidence type="ECO:0000259" key="4">
    <source>
        <dbReference type="Pfam" id="PF14703"/>
    </source>
</evidence>
<protein>
    <recommendedName>
        <fullName evidence="7">DUF221-domain-containing protein</fullName>
    </recommendedName>
</protein>
<feature type="transmembrane region" description="Helical" evidence="2">
    <location>
        <begin position="289"/>
        <end position="312"/>
    </location>
</feature>
<keyword evidence="6" id="KW-1185">Reference proteome</keyword>
<feature type="region of interest" description="Disordered" evidence="1">
    <location>
        <begin position="561"/>
        <end position="590"/>
    </location>
</feature>
<dbReference type="OrthoDB" id="2150324at2759"/>
<feature type="compositionally biased region" description="Polar residues" evidence="1">
    <location>
        <begin position="664"/>
        <end position="674"/>
    </location>
</feature>
<feature type="transmembrane region" description="Helical" evidence="2">
    <location>
        <begin position="533"/>
        <end position="550"/>
    </location>
</feature>
<gene>
    <name evidence="5" type="ORF">EC973_004526</name>
</gene>
<accession>A0A8H7ELP8</accession>
<dbReference type="AlphaFoldDB" id="A0A8H7ELP8"/>
<dbReference type="Pfam" id="PF02714">
    <property type="entry name" value="RSN1_7TM"/>
    <property type="match status" value="1"/>
</dbReference>
<dbReference type="EMBL" id="JABAYA010000257">
    <property type="protein sequence ID" value="KAF7721528.1"/>
    <property type="molecule type" value="Genomic_DNA"/>
</dbReference>
<feature type="compositionally biased region" description="Low complexity" evidence="1">
    <location>
        <begin position="785"/>
        <end position="800"/>
    </location>
</feature>
<feature type="transmembrane region" description="Helical" evidence="2">
    <location>
        <begin position="472"/>
        <end position="493"/>
    </location>
</feature>
<name>A0A8H7ELP8_9FUNG</name>
<evidence type="ECO:0000256" key="2">
    <source>
        <dbReference type="SAM" id="Phobius"/>
    </source>
</evidence>
<keyword evidence="2" id="KW-0812">Transmembrane</keyword>
<feature type="transmembrane region" description="Helical" evidence="2">
    <location>
        <begin position="339"/>
        <end position="361"/>
    </location>
</feature>
<feature type="transmembrane region" description="Helical" evidence="2">
    <location>
        <begin position="20"/>
        <end position="40"/>
    </location>
</feature>
<evidence type="ECO:0000256" key="1">
    <source>
        <dbReference type="SAM" id="MobiDB-lite"/>
    </source>
</evidence>
<evidence type="ECO:0000313" key="5">
    <source>
        <dbReference type="EMBL" id="KAF7721528.1"/>
    </source>
</evidence>
<feature type="compositionally biased region" description="Low complexity" evidence="1">
    <location>
        <begin position="756"/>
        <end position="766"/>
    </location>
</feature>
<feature type="region of interest" description="Disordered" evidence="1">
    <location>
        <begin position="651"/>
        <end position="674"/>
    </location>
</feature>
<dbReference type="PANTHER" id="PTHR13018:SF149">
    <property type="entry name" value="DOMAIN PROTEIN, PUTATIVE (AFU_ORTHOLOGUE AFUA_3G11660)-RELATED"/>
    <property type="match status" value="1"/>
</dbReference>
<dbReference type="Pfam" id="PF14703">
    <property type="entry name" value="PHM7_cyt"/>
    <property type="match status" value="1"/>
</dbReference>
<keyword evidence="2" id="KW-1133">Transmembrane helix</keyword>
<dbReference type="GO" id="GO:0005227">
    <property type="term" value="F:calcium-activated cation channel activity"/>
    <property type="evidence" value="ECO:0007669"/>
    <property type="project" value="InterPro"/>
</dbReference>
<organism evidence="5 6">
    <name type="scientific">Apophysomyces ossiformis</name>
    <dbReference type="NCBI Taxonomy" id="679940"/>
    <lineage>
        <taxon>Eukaryota</taxon>
        <taxon>Fungi</taxon>
        <taxon>Fungi incertae sedis</taxon>
        <taxon>Mucoromycota</taxon>
        <taxon>Mucoromycotina</taxon>
        <taxon>Mucoromycetes</taxon>
        <taxon>Mucorales</taxon>
        <taxon>Mucorineae</taxon>
        <taxon>Mucoraceae</taxon>
        <taxon>Apophysomyces</taxon>
    </lineage>
</organism>
<dbReference type="InterPro" id="IPR003864">
    <property type="entry name" value="CSC1/OSCA1-like_7TM"/>
</dbReference>
<feature type="transmembrane region" description="Helical" evidence="2">
    <location>
        <begin position="505"/>
        <end position="527"/>
    </location>
</feature>
<evidence type="ECO:0000259" key="3">
    <source>
        <dbReference type="Pfam" id="PF02714"/>
    </source>
</evidence>
<dbReference type="GO" id="GO:0005886">
    <property type="term" value="C:plasma membrane"/>
    <property type="evidence" value="ECO:0007669"/>
    <property type="project" value="TreeGrafter"/>
</dbReference>
<proteinExistence type="predicted"/>
<dbReference type="PANTHER" id="PTHR13018">
    <property type="entry name" value="PROBABLE MEMBRANE PROTEIN DUF221-RELATED"/>
    <property type="match status" value="1"/>
</dbReference>
<feature type="compositionally biased region" description="Low complexity" evidence="1">
    <location>
        <begin position="571"/>
        <end position="580"/>
    </location>
</feature>
<sequence>MSGINYREGKLRPDPDFRWYWPPVVATWIYSIIVIFFMSVEWRQYMRLRQQYLTQWANKTASKSLLICNLPENIRSDKDLESWMEGLNLIQYPIEQALMGRYNSQLTNLMPEYESTVRHLENTLASYLNGNVIPLSPHGKRVSPNRPVKRIRGVFTFIGCQKVDAIDYYTKRIIALETKIKKLRSSRSKPANYGWIRFARIEWAYRAKTLLQESDEAIIVKPAPLSKDVQWTNLAVDEKTRRLKRWYGWGLFWSLMFLWLGPISALSALSNIVNLIRLLPDTGTFLSDYSFAMCLIQGYLTPILMAILFYALPPLFRQICKRQAYCSETTLERKVLMKLYIFFVLNNFVAFTITSMFIGIFGQTKSLIVEGAMYDHDIPHHIAQMAKNIADVSSFWINYVCVKSAGATLEIAQVLPLISLSLQQLMKRLSPRKLRQLALPPAFDYPRNYNIILFFFTVSLVYSAMAPLVLPFALLYFVIATTVYKYMLMYVYVTKVESGGKMWPVLFHTIMASVILFQLVMFVMLQLKSGNCHSYALIPLPLLTLCYQYIQSRRMRLRHPITESNEQDLLSSTSSSSSSSEKSAPNGVSEDPKDAFIRLYSDPALHSKLLRPMIHDDVKHLLSQVYQHQMGEHGDAQTNTQLVGVRVENETHVPVDSEERHESSPTNPNYRSSSRTTVLFSDHESIQFYAVPTSDIQEIRDDNDDGNDLIDDLYWPSAPPIYIFPTLEEQTDRPRNSNTAVNERSICPTLLPSAPSAEENYISSEYSSKKKYDPNPLELPSYEESAAPSQPTSSSMSRPSQPRRRSAPAAYP</sequence>
<feature type="transmembrane region" description="Helical" evidence="2">
    <location>
        <begin position="447"/>
        <end position="466"/>
    </location>
</feature>
<reference evidence="5" key="1">
    <citation type="submission" date="2020-01" db="EMBL/GenBank/DDBJ databases">
        <title>Genome Sequencing of Three Apophysomyces-Like Fungal Strains Confirms a Novel Fungal Genus in the Mucoromycota with divergent Burkholderia-like Endosymbiotic Bacteria.</title>
        <authorList>
            <person name="Stajich J.E."/>
            <person name="Macias A.M."/>
            <person name="Carter-House D."/>
            <person name="Lovett B."/>
            <person name="Kasson L.R."/>
            <person name="Berry K."/>
            <person name="Grigoriev I."/>
            <person name="Chang Y."/>
            <person name="Spatafora J."/>
            <person name="Kasson M.T."/>
        </authorList>
    </citation>
    <scope>NUCLEOTIDE SEQUENCE</scope>
    <source>
        <strain evidence="5">NRRL A-21654</strain>
    </source>
</reference>
<dbReference type="Proteomes" id="UP000605846">
    <property type="component" value="Unassembled WGS sequence"/>
</dbReference>
<evidence type="ECO:0008006" key="7">
    <source>
        <dbReference type="Google" id="ProtNLM"/>
    </source>
</evidence>
<feature type="domain" description="CSC1/OSCA1-like 7TM region" evidence="3">
    <location>
        <begin position="244"/>
        <end position="524"/>
    </location>
</feature>
<comment type="caution">
    <text evidence="5">The sequence shown here is derived from an EMBL/GenBank/DDBJ whole genome shotgun (WGS) entry which is preliminary data.</text>
</comment>
<dbReference type="InterPro" id="IPR027815">
    <property type="entry name" value="CSC1/OSCA1-like_cyt"/>
</dbReference>
<feature type="domain" description="CSC1/OSCA1-like cytosolic" evidence="4">
    <location>
        <begin position="63"/>
        <end position="233"/>
    </location>
</feature>
<evidence type="ECO:0000313" key="6">
    <source>
        <dbReference type="Proteomes" id="UP000605846"/>
    </source>
</evidence>